<protein>
    <submittedName>
        <fullName evidence="2">SMI1/KNR4 family protein</fullName>
    </submittedName>
</protein>
<name>A0ABR8QU12_9BACI</name>
<dbReference type="Gene3D" id="3.40.1580.10">
    <property type="entry name" value="SMI1/KNR4-like"/>
    <property type="match status" value="1"/>
</dbReference>
<evidence type="ECO:0000259" key="1">
    <source>
        <dbReference type="SMART" id="SM00860"/>
    </source>
</evidence>
<accession>A0ABR8QU12</accession>
<evidence type="ECO:0000313" key="2">
    <source>
        <dbReference type="EMBL" id="MBD7939036.1"/>
    </source>
</evidence>
<keyword evidence="3" id="KW-1185">Reference proteome</keyword>
<dbReference type="SMART" id="SM00860">
    <property type="entry name" value="SMI1_KNR4"/>
    <property type="match status" value="1"/>
</dbReference>
<organism evidence="2 3">
    <name type="scientific">Cytobacillus stercorigallinarum</name>
    <dbReference type="NCBI Taxonomy" id="2762240"/>
    <lineage>
        <taxon>Bacteria</taxon>
        <taxon>Bacillati</taxon>
        <taxon>Bacillota</taxon>
        <taxon>Bacilli</taxon>
        <taxon>Bacillales</taxon>
        <taxon>Bacillaceae</taxon>
        <taxon>Cytobacillus</taxon>
    </lineage>
</organism>
<dbReference type="InterPro" id="IPR018958">
    <property type="entry name" value="Knr4/Smi1-like_dom"/>
</dbReference>
<sequence length="267" mass="30972">MWRPFYASGIVLEKLTKEDVWKAEEYFGVKLPREYVELLRIQNGGYLLKDSINIGVEIDNEHTLAIDYLLGIKEDKGIMETGYLLNEWGIDNNHLIVISGDGHYFIVLDYREVQNNPKVAYLISDSGELIELFPTFYEFMNELVPDESEISYDHEEEINQFLRNPNLVDAKKLVNSENEDLIYQGIEYWNQTGKDKSEFNRLLLHVVQQTKFLSVQALGAEILWRKVASEEIKEKPAIQAIVDSIPDSPLDLVKECKQKIVEELNRN</sequence>
<reference evidence="2 3" key="1">
    <citation type="submission" date="2020-08" db="EMBL/GenBank/DDBJ databases">
        <title>A Genomic Blueprint of the Chicken Gut Microbiome.</title>
        <authorList>
            <person name="Gilroy R."/>
            <person name="Ravi A."/>
            <person name="Getino M."/>
            <person name="Pursley I."/>
            <person name="Horton D.L."/>
            <person name="Alikhan N.-F."/>
            <person name="Baker D."/>
            <person name="Gharbi K."/>
            <person name="Hall N."/>
            <person name="Watson M."/>
            <person name="Adriaenssens E.M."/>
            <person name="Foster-Nyarko E."/>
            <person name="Jarju S."/>
            <person name="Secka A."/>
            <person name="Antonio M."/>
            <person name="Oren A."/>
            <person name="Chaudhuri R."/>
            <person name="La Ragione R.M."/>
            <person name="Hildebrand F."/>
            <person name="Pallen M.J."/>
        </authorList>
    </citation>
    <scope>NUCLEOTIDE SEQUENCE [LARGE SCALE GENOMIC DNA]</scope>
    <source>
        <strain evidence="2 3">Sa5YUA1</strain>
    </source>
</reference>
<dbReference type="Proteomes" id="UP000657931">
    <property type="component" value="Unassembled WGS sequence"/>
</dbReference>
<dbReference type="Pfam" id="PF09346">
    <property type="entry name" value="SMI1_KNR4"/>
    <property type="match status" value="1"/>
</dbReference>
<feature type="domain" description="Knr4/Smi1-like" evidence="1">
    <location>
        <begin position="14"/>
        <end position="142"/>
    </location>
</feature>
<comment type="caution">
    <text evidence="2">The sequence shown here is derived from an EMBL/GenBank/DDBJ whole genome shotgun (WGS) entry which is preliminary data.</text>
</comment>
<dbReference type="SUPFAM" id="SSF160631">
    <property type="entry name" value="SMI1/KNR4-like"/>
    <property type="match status" value="1"/>
</dbReference>
<dbReference type="EMBL" id="JACSQT010000011">
    <property type="protein sequence ID" value="MBD7939036.1"/>
    <property type="molecule type" value="Genomic_DNA"/>
</dbReference>
<evidence type="ECO:0000313" key="3">
    <source>
        <dbReference type="Proteomes" id="UP000657931"/>
    </source>
</evidence>
<proteinExistence type="predicted"/>
<gene>
    <name evidence="2" type="ORF">H9655_18520</name>
</gene>
<dbReference type="InterPro" id="IPR037883">
    <property type="entry name" value="Knr4/Smi1-like_sf"/>
</dbReference>